<dbReference type="InterPro" id="IPR027417">
    <property type="entry name" value="P-loop_NTPase"/>
</dbReference>
<keyword evidence="5" id="KW-0547">Nucleotide-binding</keyword>
<feature type="domain" description="ABC transporter" evidence="7">
    <location>
        <begin position="257"/>
        <end position="500"/>
    </location>
</feature>
<keyword evidence="4" id="KW-0677">Repeat</keyword>
<dbReference type="CDD" id="cd03215">
    <property type="entry name" value="ABC_Carb_Monos_II"/>
    <property type="match status" value="1"/>
</dbReference>
<keyword evidence="6" id="KW-0067">ATP-binding</keyword>
<evidence type="ECO:0000259" key="7">
    <source>
        <dbReference type="PROSITE" id="PS50893"/>
    </source>
</evidence>
<feature type="domain" description="ABC transporter" evidence="7">
    <location>
        <begin position="10"/>
        <end position="246"/>
    </location>
</feature>
<keyword evidence="3 8" id="KW-0762">Sugar transport</keyword>
<proteinExistence type="inferred from homology"/>
<dbReference type="PANTHER" id="PTHR43790">
    <property type="entry name" value="CARBOHYDRATE TRANSPORT ATP-BINDING PROTEIN MG119-RELATED"/>
    <property type="match status" value="1"/>
</dbReference>
<evidence type="ECO:0000256" key="2">
    <source>
        <dbReference type="ARBA" id="ARBA00022448"/>
    </source>
</evidence>
<dbReference type="Proteomes" id="UP001549164">
    <property type="component" value="Unassembled WGS sequence"/>
</dbReference>
<dbReference type="CDD" id="cd03216">
    <property type="entry name" value="ABC_Carb_Monos_I"/>
    <property type="match status" value="1"/>
</dbReference>
<keyword evidence="9" id="KW-1185">Reference proteome</keyword>
<evidence type="ECO:0000313" key="8">
    <source>
        <dbReference type="EMBL" id="MET3600664.1"/>
    </source>
</evidence>
<evidence type="ECO:0000256" key="3">
    <source>
        <dbReference type="ARBA" id="ARBA00022597"/>
    </source>
</evidence>
<protein>
    <submittedName>
        <fullName evidence="8">ABC-type sugar transport system ATPase subunit</fullName>
    </submittedName>
</protein>
<gene>
    <name evidence="8" type="ORF">ABID12_002614</name>
</gene>
<evidence type="ECO:0000256" key="1">
    <source>
        <dbReference type="ARBA" id="ARBA00005417"/>
    </source>
</evidence>
<evidence type="ECO:0000313" key="9">
    <source>
        <dbReference type="Proteomes" id="UP001549164"/>
    </source>
</evidence>
<evidence type="ECO:0000256" key="4">
    <source>
        <dbReference type="ARBA" id="ARBA00022737"/>
    </source>
</evidence>
<comment type="caution">
    <text evidence="8">The sequence shown here is derived from an EMBL/GenBank/DDBJ whole genome shotgun (WGS) entry which is preliminary data.</text>
</comment>
<dbReference type="PANTHER" id="PTHR43790:SF9">
    <property type="entry name" value="GALACTOFURANOSE TRANSPORTER ATP-BINDING PROTEIN YTFR"/>
    <property type="match status" value="1"/>
</dbReference>
<comment type="similarity">
    <text evidence="1">Belongs to the ABC transporter superfamily.</text>
</comment>
<accession>A0ABV2ICM5</accession>
<organism evidence="8 9">
    <name type="scientific">Martelella mangrovi</name>
    <dbReference type="NCBI Taxonomy" id="1397477"/>
    <lineage>
        <taxon>Bacteria</taxon>
        <taxon>Pseudomonadati</taxon>
        <taxon>Pseudomonadota</taxon>
        <taxon>Alphaproteobacteria</taxon>
        <taxon>Hyphomicrobiales</taxon>
        <taxon>Aurantimonadaceae</taxon>
        <taxon>Martelella</taxon>
    </lineage>
</organism>
<dbReference type="InterPro" id="IPR003593">
    <property type="entry name" value="AAA+_ATPase"/>
</dbReference>
<keyword evidence="2" id="KW-0813">Transport</keyword>
<dbReference type="SMART" id="SM00382">
    <property type="entry name" value="AAA"/>
    <property type="match status" value="2"/>
</dbReference>
<dbReference type="InterPro" id="IPR017871">
    <property type="entry name" value="ABC_transporter-like_CS"/>
</dbReference>
<evidence type="ECO:0000256" key="5">
    <source>
        <dbReference type="ARBA" id="ARBA00022741"/>
    </source>
</evidence>
<dbReference type="Pfam" id="PF00005">
    <property type="entry name" value="ABC_tran"/>
    <property type="match status" value="2"/>
</dbReference>
<dbReference type="InterPro" id="IPR003439">
    <property type="entry name" value="ABC_transporter-like_ATP-bd"/>
</dbReference>
<name>A0ABV2ICM5_9HYPH</name>
<dbReference type="PROSITE" id="PS00211">
    <property type="entry name" value="ABC_TRANSPORTER_1"/>
    <property type="match status" value="1"/>
</dbReference>
<dbReference type="Gene3D" id="3.40.50.300">
    <property type="entry name" value="P-loop containing nucleotide triphosphate hydrolases"/>
    <property type="match status" value="2"/>
</dbReference>
<dbReference type="SUPFAM" id="SSF52540">
    <property type="entry name" value="P-loop containing nucleoside triphosphate hydrolases"/>
    <property type="match status" value="2"/>
</dbReference>
<dbReference type="EMBL" id="JBEPLY010000008">
    <property type="protein sequence ID" value="MET3600664.1"/>
    <property type="molecule type" value="Genomic_DNA"/>
</dbReference>
<reference evidence="8 9" key="1">
    <citation type="submission" date="2024-06" db="EMBL/GenBank/DDBJ databases">
        <title>Genomic Encyclopedia of Type Strains, Phase IV (KMG-IV): sequencing the most valuable type-strain genomes for metagenomic binning, comparative biology and taxonomic classification.</title>
        <authorList>
            <person name="Goeker M."/>
        </authorList>
    </citation>
    <scope>NUCLEOTIDE SEQUENCE [LARGE SCALE GENOMIC DNA]</scope>
    <source>
        <strain evidence="8 9">DSM 28102</strain>
    </source>
</reference>
<dbReference type="PROSITE" id="PS50893">
    <property type="entry name" value="ABC_TRANSPORTER_2"/>
    <property type="match status" value="2"/>
</dbReference>
<sequence length="507" mass="54360">MTQGTESLAIEARGICKSFLGARALDEVDFSVARGEVHGLVGKNGAGKSTLVKILAGAQPPDAGEIHVGGRRYSSLDPLECQKAGIAVVHQNAELHLDLSVAANIFLGAEPRTRFGLVDEATMARKAKALLDQMNLQVPVDSRLGDLDIALRQQVAIAKAVHKDAAVLLLDEPTAALNKNQAEFLFQLIRDLAAKGLAIVYISHHLDEVLAISDRITVLRNGRTVHVVEDRSADKEALISLMVGRDLERTVRKTVTTSFPQVLLSLRTINVPGKLRDISLTLGAGEIVGLTGLVGSGTRELAEVISGVTRADGTMVFGGEPFAPATVREAITRGVVFIPEDMRGRGLVMPMPVSGNISLAALGKLARFSWLNLGGERDEALQMSDRLDLHPRAPEKEVRFLSGGNQRKALLGRAIFAGAKLFVLEDPTQGVDVEAQRQIHDHLRSLAAAGAGVIFLSTDLEELIDLADRILVLREGRINRDMTPVGLTPEALLTAIQAQSTEAEAHV</sequence>
<evidence type="ECO:0000256" key="6">
    <source>
        <dbReference type="ARBA" id="ARBA00022840"/>
    </source>
</evidence>
<dbReference type="InterPro" id="IPR050107">
    <property type="entry name" value="ABC_carbohydrate_import_ATPase"/>
</dbReference>
<dbReference type="RefSeq" id="WP_354434549.1">
    <property type="nucleotide sequence ID" value="NZ_JBEPLY010000008.1"/>
</dbReference>